<keyword evidence="5" id="KW-1185">Reference proteome</keyword>
<dbReference type="Pfam" id="PF08237">
    <property type="entry name" value="PE-PPE"/>
    <property type="match status" value="1"/>
</dbReference>
<dbReference type="AlphaFoldDB" id="A0A3S4T7K1"/>
<keyword evidence="2" id="KW-0732">Signal</keyword>
<feature type="chain" id="PRO_5038750513" evidence="2">
    <location>
        <begin position="25"/>
        <end position="413"/>
    </location>
</feature>
<sequence>MAVAAMPLAALPLTLGITTPSAAAAALIGDDAATVLTHGPTPWAMADNLSGALCAEPKVCREVSYQWIISLGETEVGVDTNVETLDYAIKNLTADGAGDKKIVYAFSGGARVASVWLQDHADDVDAPDADDLTLVLIGNGGRKYGGVNGWWYGDTLLTPTDTQYSVVDVAREYDPIADFPDDPFNVVALANALAAFYYVHLDYSDVDLDDGGNYVWTEGNTTYVFVPTENLPLLQGLRDLGLDSLADRWEGSLRDIIDQAYDRDYLEGVEPQGGLSDDVGTAEITEVSSLRTSLSTSEAVGADAPSADGVPSDVEPDPSTVDEAESSDTLGDTEADDDAAAAEGMATEVADPHEESVDDSELVDTPRSAVKDRTVETGADDAESSAETGDAPDAAPSADSASESTSSTASDED</sequence>
<evidence type="ECO:0000313" key="5">
    <source>
        <dbReference type="Proteomes" id="UP000279306"/>
    </source>
</evidence>
<dbReference type="EMBL" id="LR134356">
    <property type="protein sequence ID" value="VEG52746.1"/>
    <property type="molecule type" value="Genomic_DNA"/>
</dbReference>
<dbReference type="Proteomes" id="UP000279306">
    <property type="component" value="Chromosome"/>
</dbReference>
<feature type="compositionally biased region" description="Acidic residues" evidence="1">
    <location>
        <begin position="314"/>
        <end position="340"/>
    </location>
</feature>
<proteinExistence type="predicted"/>
<feature type="compositionally biased region" description="Low complexity" evidence="1">
    <location>
        <begin position="391"/>
        <end position="413"/>
    </location>
</feature>
<evidence type="ECO:0000259" key="3">
    <source>
        <dbReference type="Pfam" id="PF08237"/>
    </source>
</evidence>
<evidence type="ECO:0000256" key="2">
    <source>
        <dbReference type="SAM" id="SignalP"/>
    </source>
</evidence>
<reference evidence="4 5" key="1">
    <citation type="submission" date="2018-12" db="EMBL/GenBank/DDBJ databases">
        <authorList>
            <consortium name="Pathogen Informatics"/>
        </authorList>
    </citation>
    <scope>NUCLEOTIDE SEQUENCE [LARGE SCALE GENOMIC DNA]</scope>
    <source>
        <strain evidence="4 5">NCTC10437</strain>
    </source>
</reference>
<organism evidence="4 5">
    <name type="scientific">Mycolicibacterium aurum</name>
    <name type="common">Mycobacterium aurum</name>
    <dbReference type="NCBI Taxonomy" id="1791"/>
    <lineage>
        <taxon>Bacteria</taxon>
        <taxon>Bacillati</taxon>
        <taxon>Actinomycetota</taxon>
        <taxon>Actinomycetes</taxon>
        <taxon>Mycobacteriales</taxon>
        <taxon>Mycobacteriaceae</taxon>
        <taxon>Mycolicibacterium</taxon>
    </lineage>
</organism>
<dbReference type="InterPro" id="IPR013228">
    <property type="entry name" value="PE-PPE_C"/>
</dbReference>
<feature type="domain" description="PE-PPE" evidence="3">
    <location>
        <begin position="77"/>
        <end position="262"/>
    </location>
</feature>
<dbReference type="Gene3D" id="3.40.50.1820">
    <property type="entry name" value="alpha/beta hydrolase"/>
    <property type="match status" value="1"/>
</dbReference>
<feature type="region of interest" description="Disordered" evidence="1">
    <location>
        <begin position="289"/>
        <end position="413"/>
    </location>
</feature>
<gene>
    <name evidence="4" type="ORF">NCTC10437_01610</name>
</gene>
<feature type="signal peptide" evidence="2">
    <location>
        <begin position="1"/>
        <end position="24"/>
    </location>
</feature>
<dbReference type="RefSeq" id="WP_232786692.1">
    <property type="nucleotide sequence ID" value="NZ_CVQQ01000001.1"/>
</dbReference>
<dbReference type="InterPro" id="IPR029058">
    <property type="entry name" value="AB_hydrolase_fold"/>
</dbReference>
<protein>
    <submittedName>
        <fullName evidence="4">PE-PPE domain-containing protein</fullName>
    </submittedName>
</protein>
<evidence type="ECO:0000313" key="4">
    <source>
        <dbReference type="EMBL" id="VEG52746.1"/>
    </source>
</evidence>
<dbReference type="KEGG" id="mauu:NCTC10437_01610"/>
<name>A0A3S4T7K1_MYCAU</name>
<evidence type="ECO:0000256" key="1">
    <source>
        <dbReference type="SAM" id="MobiDB-lite"/>
    </source>
</evidence>
<accession>A0A3S4T7K1</accession>
<feature type="compositionally biased region" description="Polar residues" evidence="1">
    <location>
        <begin position="289"/>
        <end position="298"/>
    </location>
</feature>